<evidence type="ECO:0000313" key="2">
    <source>
        <dbReference type="EMBL" id="KAK6977177.1"/>
    </source>
</evidence>
<keyword evidence="1" id="KW-0732">Signal</keyword>
<reference evidence="2 3" key="1">
    <citation type="journal article" date="2024" name="J Genomics">
        <title>Draft genome sequencing and assembly of Favolaschia claudopus CIRM-BRFM 2984 isolated from oak limbs.</title>
        <authorList>
            <person name="Navarro D."/>
            <person name="Drula E."/>
            <person name="Chaduli D."/>
            <person name="Cazenave R."/>
            <person name="Ahrendt S."/>
            <person name="Wang J."/>
            <person name="Lipzen A."/>
            <person name="Daum C."/>
            <person name="Barry K."/>
            <person name="Grigoriev I.V."/>
            <person name="Favel A."/>
            <person name="Rosso M.N."/>
            <person name="Martin F."/>
        </authorList>
    </citation>
    <scope>NUCLEOTIDE SEQUENCE [LARGE SCALE GENOMIC DNA]</scope>
    <source>
        <strain evidence="2 3">CIRM-BRFM 2984</strain>
    </source>
</reference>
<comment type="caution">
    <text evidence="2">The sequence shown here is derived from an EMBL/GenBank/DDBJ whole genome shotgun (WGS) entry which is preliminary data.</text>
</comment>
<name>A0AAV9ZBF5_9AGAR</name>
<organism evidence="2 3">
    <name type="scientific">Favolaschia claudopus</name>
    <dbReference type="NCBI Taxonomy" id="2862362"/>
    <lineage>
        <taxon>Eukaryota</taxon>
        <taxon>Fungi</taxon>
        <taxon>Dikarya</taxon>
        <taxon>Basidiomycota</taxon>
        <taxon>Agaricomycotina</taxon>
        <taxon>Agaricomycetes</taxon>
        <taxon>Agaricomycetidae</taxon>
        <taxon>Agaricales</taxon>
        <taxon>Marasmiineae</taxon>
        <taxon>Mycenaceae</taxon>
        <taxon>Favolaschia</taxon>
    </lineage>
</organism>
<evidence type="ECO:0000313" key="3">
    <source>
        <dbReference type="Proteomes" id="UP001362999"/>
    </source>
</evidence>
<accession>A0AAV9ZBF5</accession>
<keyword evidence="3" id="KW-1185">Reference proteome</keyword>
<sequence length="82" mass="8887">MPGMPPHAAFAILCIHLRHLFSTVDGVTRCNIKIPPQIARNILYTSALVFGNSNVLSPSPPFTRFSAVDFPFTSSSTPVSKT</sequence>
<dbReference type="Proteomes" id="UP001362999">
    <property type="component" value="Unassembled WGS sequence"/>
</dbReference>
<dbReference type="AlphaFoldDB" id="A0AAV9ZBF5"/>
<protein>
    <recommendedName>
        <fullName evidence="4">Secreted protein</fullName>
    </recommendedName>
</protein>
<feature type="signal peptide" evidence="1">
    <location>
        <begin position="1"/>
        <end position="26"/>
    </location>
</feature>
<gene>
    <name evidence="2" type="ORF">R3P38DRAFT_551162</name>
</gene>
<proteinExistence type="predicted"/>
<evidence type="ECO:0000256" key="1">
    <source>
        <dbReference type="SAM" id="SignalP"/>
    </source>
</evidence>
<dbReference type="EMBL" id="JAWWNJ010000171">
    <property type="protein sequence ID" value="KAK6977177.1"/>
    <property type="molecule type" value="Genomic_DNA"/>
</dbReference>
<feature type="chain" id="PRO_5043508275" description="Secreted protein" evidence="1">
    <location>
        <begin position="27"/>
        <end position="82"/>
    </location>
</feature>
<evidence type="ECO:0008006" key="4">
    <source>
        <dbReference type="Google" id="ProtNLM"/>
    </source>
</evidence>